<dbReference type="PANTHER" id="PTHR31697">
    <property type="entry name" value="INTEGRATOR COMPLEX SUBUNIT 5"/>
    <property type="match status" value="1"/>
</dbReference>
<evidence type="ECO:0000313" key="2">
    <source>
        <dbReference type="Proteomes" id="UP000717515"/>
    </source>
</evidence>
<dbReference type="AlphaFoldDB" id="A0A9P8CY24"/>
<organism evidence="1 2">
    <name type="scientific">Mortierella alpina</name>
    <name type="common">Oleaginous fungus</name>
    <name type="synonym">Mortierella renispora</name>
    <dbReference type="NCBI Taxonomy" id="64518"/>
    <lineage>
        <taxon>Eukaryota</taxon>
        <taxon>Fungi</taxon>
        <taxon>Fungi incertae sedis</taxon>
        <taxon>Mucoromycota</taxon>
        <taxon>Mortierellomycotina</taxon>
        <taxon>Mortierellomycetes</taxon>
        <taxon>Mortierellales</taxon>
        <taxon>Mortierellaceae</taxon>
        <taxon>Mortierella</taxon>
    </lineage>
</organism>
<protein>
    <submittedName>
        <fullName evidence="1">Uncharacterized protein</fullName>
    </submittedName>
</protein>
<accession>A0A9P8CY24</accession>
<dbReference type="PANTHER" id="PTHR31697:SF2">
    <property type="entry name" value="INTEGRATOR COMPLEX SUBUNIT 5"/>
    <property type="match status" value="1"/>
</dbReference>
<comment type="caution">
    <text evidence="1">The sequence shown here is derived from an EMBL/GenBank/DDBJ whole genome shotgun (WGS) entry which is preliminary data.</text>
</comment>
<name>A0A9P8CY24_MORAP</name>
<dbReference type="GO" id="GO:0034472">
    <property type="term" value="P:snRNA 3'-end processing"/>
    <property type="evidence" value="ECO:0007669"/>
    <property type="project" value="TreeGrafter"/>
</dbReference>
<reference evidence="1" key="1">
    <citation type="submission" date="2021-07" db="EMBL/GenBank/DDBJ databases">
        <title>Draft genome of Mortierella alpina, strain LL118, isolated from an aspen leaf litter sample.</title>
        <authorList>
            <person name="Yang S."/>
            <person name="Vinatzer B.A."/>
        </authorList>
    </citation>
    <scope>NUCLEOTIDE SEQUENCE</scope>
    <source>
        <strain evidence="1">LL118</strain>
    </source>
</reference>
<gene>
    <name evidence="1" type="ORF">KVV02_006780</name>
</gene>
<dbReference type="InterPro" id="IPR040316">
    <property type="entry name" value="INTS5"/>
</dbReference>
<dbReference type="GO" id="GO:0032039">
    <property type="term" value="C:integrator complex"/>
    <property type="evidence" value="ECO:0007669"/>
    <property type="project" value="InterPro"/>
</dbReference>
<dbReference type="EMBL" id="JAIFTL010000048">
    <property type="protein sequence ID" value="KAG9325118.1"/>
    <property type="molecule type" value="Genomic_DNA"/>
</dbReference>
<evidence type="ECO:0000313" key="1">
    <source>
        <dbReference type="EMBL" id="KAG9325118.1"/>
    </source>
</evidence>
<sequence length="594" mass="67145">MEEIIQLQHATLASVLARRTASHWHDYPDFIPLIEPLRKMHDPPFNPALPYLLQLVQLAGQADEELSYESFLLLESYCVVAEPAVAAQALAHFMLEAGEPYPPLSATDQTAGWLKWSLDYKQELKRKGDMVRRLWSMAATRGENIQSLAIQLLVETLTRRQELEKGSDSVNKQDSGSDNKIRDLNCTQIQAHHDTIYLLHCGPLSSLGLPLWDFESTLNALLRLRDGASPAAFENQMLILVNLLDRIFSWLESKEVEECIDQLKTRVEAYTRTPELFLFVMDAILKYLDGRWIGDDKNETEVLRPKAVKSTSLMEINRSREAIHYMPTSQQGVPGSFDGGPVSRGKPLKEREIRTSAGRDRHVREFELSDLVTRCMSGHDSETVEQFVRRFILHLGMKVDTAMVSASSAALKHAAQQSRDKILLRLMSANPIYRRIMISALDQDRCSASLCLPVIQGMLRCSIAHWSTCKSASPNFYPKELEETTWLAQLVEGTGLIPDPVHQAVVLFPLIECKDVGLLLEQCYYVLLIRNADVLQQPQVPGVKITLDSTGPEVSLIHRLIFKHAVRTFHLMPLFTSTMSKPRLAEDVDQEPVQ</sequence>
<proteinExistence type="predicted"/>
<dbReference type="Proteomes" id="UP000717515">
    <property type="component" value="Unassembled WGS sequence"/>
</dbReference>